<gene>
    <name evidence="1" type="ordered locus">Marky_0333</name>
</gene>
<evidence type="ECO:0000313" key="2">
    <source>
        <dbReference type="Proteomes" id="UP000007030"/>
    </source>
</evidence>
<organism evidence="1 2">
    <name type="scientific">Marinithermus hydrothermalis (strain DSM 14884 / JCM 11576 / T1)</name>
    <dbReference type="NCBI Taxonomy" id="869210"/>
    <lineage>
        <taxon>Bacteria</taxon>
        <taxon>Thermotogati</taxon>
        <taxon>Deinococcota</taxon>
        <taxon>Deinococci</taxon>
        <taxon>Thermales</taxon>
        <taxon>Thermaceae</taxon>
        <taxon>Marinithermus</taxon>
    </lineage>
</organism>
<dbReference type="RefSeq" id="WP_013703142.1">
    <property type="nucleotide sequence ID" value="NC_015387.1"/>
</dbReference>
<keyword evidence="2" id="KW-1185">Reference proteome</keyword>
<dbReference type="STRING" id="869210.Marky_0333"/>
<dbReference type="EMBL" id="CP002630">
    <property type="protein sequence ID" value="AEB11087.1"/>
    <property type="molecule type" value="Genomic_DNA"/>
</dbReference>
<dbReference type="Proteomes" id="UP000007030">
    <property type="component" value="Chromosome"/>
</dbReference>
<sequence length="76" mass="8090">MELRELLEALLEENRELLERLPVPEGLAAYVEELVRAGDGAKLLALLKLAYVIGVQHGAARSSGGGPGPRGPFIQA</sequence>
<evidence type="ECO:0000313" key="1">
    <source>
        <dbReference type="EMBL" id="AEB11087.1"/>
    </source>
</evidence>
<dbReference type="eggNOG" id="ENOG5033IGM">
    <property type="taxonomic scope" value="Bacteria"/>
</dbReference>
<name>F2NPY6_MARHT</name>
<accession>F2NPY6</accession>
<dbReference type="AlphaFoldDB" id="F2NPY6"/>
<reference evidence="1 2" key="1">
    <citation type="journal article" date="2012" name="Stand. Genomic Sci.">
        <title>Complete genome sequence of the aerobic, heterotroph Marinithermus hydrothermalis type strain (T1(T)) from a deep-sea hydrothermal vent chimney.</title>
        <authorList>
            <person name="Copeland A."/>
            <person name="Gu W."/>
            <person name="Yasawong M."/>
            <person name="Lapidus A."/>
            <person name="Lucas S."/>
            <person name="Deshpande S."/>
            <person name="Pagani I."/>
            <person name="Tapia R."/>
            <person name="Cheng J.F."/>
            <person name="Goodwin L.A."/>
            <person name="Pitluck S."/>
            <person name="Liolios K."/>
            <person name="Ivanova N."/>
            <person name="Mavromatis K."/>
            <person name="Mikhailova N."/>
            <person name="Pati A."/>
            <person name="Chen A."/>
            <person name="Palaniappan K."/>
            <person name="Land M."/>
            <person name="Pan C."/>
            <person name="Brambilla E.M."/>
            <person name="Rohde M."/>
            <person name="Tindall B.J."/>
            <person name="Sikorski J."/>
            <person name="Goker M."/>
            <person name="Detter J.C."/>
            <person name="Bristow J."/>
            <person name="Eisen J.A."/>
            <person name="Markowitz V."/>
            <person name="Hugenholtz P."/>
            <person name="Kyrpides N.C."/>
            <person name="Klenk H.P."/>
            <person name="Woyke T."/>
        </authorList>
    </citation>
    <scope>NUCLEOTIDE SEQUENCE [LARGE SCALE GENOMIC DNA]</scope>
    <source>
        <strain evidence="2">DSM 14884 / JCM 11576 / T1</strain>
    </source>
</reference>
<protein>
    <submittedName>
        <fullName evidence="1">Uncharacterized protein</fullName>
    </submittedName>
</protein>
<dbReference type="KEGG" id="mhd:Marky_0333"/>
<proteinExistence type="predicted"/>
<dbReference type="HOGENOM" id="CLU_2650191_0_0_0"/>